<dbReference type="EMBL" id="JBBKAI010000002">
    <property type="protein sequence ID" value="MEJ8655427.1"/>
    <property type="molecule type" value="Genomic_DNA"/>
</dbReference>
<organism evidence="1 2">
    <name type="scientific">Streptomyces pratisoli</name>
    <dbReference type="NCBI Taxonomy" id="3139917"/>
    <lineage>
        <taxon>Bacteria</taxon>
        <taxon>Bacillati</taxon>
        <taxon>Actinomycetota</taxon>
        <taxon>Actinomycetes</taxon>
        <taxon>Kitasatosporales</taxon>
        <taxon>Streptomycetaceae</taxon>
        <taxon>Streptomyces</taxon>
    </lineage>
</organism>
<keyword evidence="2" id="KW-1185">Reference proteome</keyword>
<gene>
    <name evidence="1" type="ORF">WKI58_02600</name>
</gene>
<proteinExistence type="predicted"/>
<reference evidence="1" key="1">
    <citation type="submission" date="2024-03" db="EMBL/GenBank/DDBJ databases">
        <title>Novel Streptomyces species of biotechnological and ecological value are a feature of Machair soil.</title>
        <authorList>
            <person name="Prole J.R."/>
            <person name="Goodfellow M."/>
            <person name="Allenby N."/>
            <person name="Ward A.C."/>
        </authorList>
    </citation>
    <scope>NUCLEOTIDE SEQUENCE</scope>
    <source>
        <strain evidence="1">MS1.AVA.4</strain>
    </source>
</reference>
<evidence type="ECO:0000313" key="1">
    <source>
        <dbReference type="EMBL" id="MEJ8655427.1"/>
    </source>
</evidence>
<name>A0ACC6QC80_9ACTN</name>
<comment type="caution">
    <text evidence="1">The sequence shown here is derived from an EMBL/GenBank/DDBJ whole genome shotgun (WGS) entry which is preliminary data.</text>
</comment>
<dbReference type="Proteomes" id="UP001375539">
    <property type="component" value="Unassembled WGS sequence"/>
</dbReference>
<sequence>MSAYEDTGRGTGTSAGADGRALTTAIRSVLARVDAHAARARRRPGGTAAGDTRPGAAAPDTQDPGHLTGPPAGERRESAARTTARHDDTAGAGRPLVPTGDAAATSGSGRPATEADAHAGGLAVPDGQHAGGLAVPDGPATLAALVTCFGLTSFERDVVLLAAAAELDPTTGSRCAAASGDPERTHPTFSLALAALGDAHWSALTPVAPLRRWRLVELDDETRLTASRLRLDERILHFLVGSPYLDARLHGLLRRTSVPDTLPSSYDLAASRVAAGWAGAGRRAPLRVELVGGDLRSRVDIAAAAARRSGLGLYAMAAEDIPTDPAERDRLARLWQREAILLPAALLVEVGDLERDQAAATDAFLESAAVPLVVSSPDPRQTARQRGERVTVPALDTDEQLGVWADAFEEVPEVSDADLRDLVAQFSLPPHLIRSAGATVVRDLQDENELDATGLAWKAGLTEARMGMDELGRRIEPQASWGDLVLAERQLKILREIVAHVRQRSTVYQEWGFAATLRRGLGVTALFAGGSGTGKTLAAEVMARELGLDLFVIDLSQVVSKYIGETEKNLRKVFDAAERGGALLLFDEADALFGKRSEVKDSHDRYANLEVSYLLMRMEAYRGLAILTTNMKQALDTAFMRRIRFVVDFPFPGESERAEIWRRVLPARAPMKGIDPELLARLTVAGGSIRNIALSGAFLAAEEGDRLQMRHMLEAARTEYLKLDRSLTPSEVHGWV</sequence>
<evidence type="ECO:0000313" key="2">
    <source>
        <dbReference type="Proteomes" id="UP001375539"/>
    </source>
</evidence>
<accession>A0ACC6QC80</accession>
<protein>
    <submittedName>
        <fullName evidence="1">ATP-binding protein</fullName>
    </submittedName>
</protein>
<keyword evidence="1" id="KW-0067">ATP-binding</keyword>
<keyword evidence="1" id="KW-0547">Nucleotide-binding</keyword>